<feature type="compositionally biased region" description="Basic and acidic residues" evidence="1">
    <location>
        <begin position="17"/>
        <end position="51"/>
    </location>
</feature>
<protein>
    <submittedName>
        <fullName evidence="2">Uncharacterized protein</fullName>
    </submittedName>
</protein>
<dbReference type="EMBL" id="CP092471">
    <property type="protein sequence ID" value="UVI40152.1"/>
    <property type="molecule type" value="Genomic_DNA"/>
</dbReference>
<name>A0ABY5T031_9SPHN</name>
<accession>A0ABY5T031</accession>
<feature type="region of interest" description="Disordered" evidence="1">
    <location>
        <begin position="1"/>
        <end position="123"/>
    </location>
</feature>
<feature type="compositionally biased region" description="Basic and acidic residues" evidence="1">
    <location>
        <begin position="77"/>
        <end position="113"/>
    </location>
</feature>
<feature type="compositionally biased region" description="Polar residues" evidence="1">
    <location>
        <begin position="1"/>
        <end position="14"/>
    </location>
</feature>
<feature type="compositionally biased region" description="Acidic residues" evidence="1">
    <location>
        <begin position="114"/>
        <end position="123"/>
    </location>
</feature>
<evidence type="ECO:0000313" key="3">
    <source>
        <dbReference type="Proteomes" id="UP001065265"/>
    </source>
</evidence>
<gene>
    <name evidence="2" type="ORF">L1F33_04165</name>
</gene>
<dbReference type="Proteomes" id="UP001065265">
    <property type="component" value="Chromosome"/>
</dbReference>
<organism evidence="2 3">
    <name type="scientific">Qipengyuania spongiae</name>
    <dbReference type="NCBI Taxonomy" id="2909673"/>
    <lineage>
        <taxon>Bacteria</taxon>
        <taxon>Pseudomonadati</taxon>
        <taxon>Pseudomonadota</taxon>
        <taxon>Alphaproteobacteria</taxon>
        <taxon>Sphingomonadales</taxon>
        <taxon>Erythrobacteraceae</taxon>
        <taxon>Qipengyuania</taxon>
    </lineage>
</organism>
<proteinExistence type="predicted"/>
<reference evidence="2" key="1">
    <citation type="submission" date="2022-02" db="EMBL/GenBank/DDBJ databases">
        <title>Qipengyuania spongiae sp. nov., isolated from marine sponge.</title>
        <authorList>
            <person name="Li Z."/>
            <person name="Zhang M."/>
        </authorList>
    </citation>
    <scope>NUCLEOTIDE SEQUENCE</scope>
    <source>
        <strain evidence="2">PHS-Z21</strain>
    </source>
</reference>
<keyword evidence="3" id="KW-1185">Reference proteome</keyword>
<evidence type="ECO:0000313" key="2">
    <source>
        <dbReference type="EMBL" id="UVI40152.1"/>
    </source>
</evidence>
<evidence type="ECO:0000256" key="1">
    <source>
        <dbReference type="SAM" id="MobiDB-lite"/>
    </source>
</evidence>
<dbReference type="RefSeq" id="WP_265560186.1">
    <property type="nucleotide sequence ID" value="NZ_CP092471.1"/>
</dbReference>
<sequence>MSDTNKTKQNTPVGESQEARQTDLAPETHNDEQDDHRNQAQEVAEEARRTTTETASPTESVKGDNKSGLLNDSTQDTVDHMRDMESSGRIDMDAYRGEPNHDDNEGKYGKAGEPDPELPNEND</sequence>